<evidence type="ECO:0000256" key="1">
    <source>
        <dbReference type="ARBA" id="ARBA00022679"/>
    </source>
</evidence>
<proteinExistence type="predicted"/>
<dbReference type="EC" id="2.3.1.-" evidence="4"/>
<dbReference type="Proteomes" id="UP000825051">
    <property type="component" value="Chromosome"/>
</dbReference>
<dbReference type="EMBL" id="CP080507">
    <property type="protein sequence ID" value="QYM79312.1"/>
    <property type="molecule type" value="Genomic_DNA"/>
</dbReference>
<gene>
    <name evidence="4" type="ORF">K0B96_01450</name>
</gene>
<dbReference type="PROSITE" id="PS51186">
    <property type="entry name" value="GNAT"/>
    <property type="match status" value="1"/>
</dbReference>
<sequence length="147" mass="16947">MNPPFNELIALAETDADIARCFPVLAQLRPHLIETEFVERVRRMQREGFLLARLEAEGVVRAVAGFRYHEKLFSGRTLYVDDLVTDDTQRSRGHGRQLLAWLEAQARARGCDLLELDSGVQRAAAHRFYFRERMTIGAYHFSRALQD</sequence>
<dbReference type="Pfam" id="PF00583">
    <property type="entry name" value="Acetyltransf_1"/>
    <property type="match status" value="1"/>
</dbReference>
<name>A0A8F9XGK3_9BACT</name>
<dbReference type="PANTHER" id="PTHR43877:SF2">
    <property type="entry name" value="AMINOALKYLPHOSPHONATE N-ACETYLTRANSFERASE-RELATED"/>
    <property type="match status" value="1"/>
</dbReference>
<evidence type="ECO:0000256" key="2">
    <source>
        <dbReference type="ARBA" id="ARBA00023315"/>
    </source>
</evidence>
<keyword evidence="1 4" id="KW-0808">Transferase</keyword>
<dbReference type="AlphaFoldDB" id="A0A8F9XGK3"/>
<dbReference type="PANTHER" id="PTHR43877">
    <property type="entry name" value="AMINOALKYLPHOSPHONATE N-ACETYLTRANSFERASE-RELATED-RELATED"/>
    <property type="match status" value="1"/>
</dbReference>
<accession>A0A8F9XGK3</accession>
<organism evidence="4 5">
    <name type="scientific">Horticoccus luteus</name>
    <dbReference type="NCBI Taxonomy" id="2862869"/>
    <lineage>
        <taxon>Bacteria</taxon>
        <taxon>Pseudomonadati</taxon>
        <taxon>Verrucomicrobiota</taxon>
        <taxon>Opitutia</taxon>
        <taxon>Opitutales</taxon>
        <taxon>Opitutaceae</taxon>
        <taxon>Horticoccus</taxon>
    </lineage>
</organism>
<evidence type="ECO:0000259" key="3">
    <source>
        <dbReference type="PROSITE" id="PS51186"/>
    </source>
</evidence>
<dbReference type="CDD" id="cd04301">
    <property type="entry name" value="NAT_SF"/>
    <property type="match status" value="1"/>
</dbReference>
<dbReference type="SUPFAM" id="SSF55729">
    <property type="entry name" value="Acyl-CoA N-acyltransferases (Nat)"/>
    <property type="match status" value="1"/>
</dbReference>
<dbReference type="KEGG" id="ole:K0B96_01450"/>
<dbReference type="InterPro" id="IPR050832">
    <property type="entry name" value="Bact_Acetyltransf"/>
</dbReference>
<reference evidence="4" key="1">
    <citation type="submission" date="2021-08" db="EMBL/GenBank/DDBJ databases">
        <title>Genome of a novel bacterium of the phylum Verrucomicrobia, Oleiharenicola sp. KSB-15.</title>
        <authorList>
            <person name="Chung J.-H."/>
            <person name="Ahn J.-H."/>
            <person name="Yoon Y."/>
            <person name="Kim D.-Y."/>
            <person name="An S.-H."/>
            <person name="Park I."/>
            <person name="Yeon J."/>
        </authorList>
    </citation>
    <scope>NUCLEOTIDE SEQUENCE</scope>
    <source>
        <strain evidence="4">KSB-15</strain>
    </source>
</reference>
<dbReference type="InterPro" id="IPR000182">
    <property type="entry name" value="GNAT_dom"/>
</dbReference>
<evidence type="ECO:0000313" key="5">
    <source>
        <dbReference type="Proteomes" id="UP000825051"/>
    </source>
</evidence>
<dbReference type="Gene3D" id="3.40.630.30">
    <property type="match status" value="1"/>
</dbReference>
<feature type="domain" description="N-acetyltransferase" evidence="3">
    <location>
        <begin position="8"/>
        <end position="147"/>
    </location>
</feature>
<protein>
    <submittedName>
        <fullName evidence="4">GNAT family N-acetyltransferase</fullName>
        <ecNumber evidence="4">2.3.1.-</ecNumber>
    </submittedName>
</protein>
<dbReference type="InterPro" id="IPR016181">
    <property type="entry name" value="Acyl_CoA_acyltransferase"/>
</dbReference>
<evidence type="ECO:0000313" key="4">
    <source>
        <dbReference type="EMBL" id="QYM79312.1"/>
    </source>
</evidence>
<keyword evidence="5" id="KW-1185">Reference proteome</keyword>
<keyword evidence="2 4" id="KW-0012">Acyltransferase</keyword>
<dbReference type="RefSeq" id="WP_220163004.1">
    <property type="nucleotide sequence ID" value="NZ_CP080507.1"/>
</dbReference>
<dbReference type="GO" id="GO:0016747">
    <property type="term" value="F:acyltransferase activity, transferring groups other than amino-acyl groups"/>
    <property type="evidence" value="ECO:0007669"/>
    <property type="project" value="InterPro"/>
</dbReference>